<evidence type="ECO:0000313" key="3">
    <source>
        <dbReference type="Proteomes" id="UP001409291"/>
    </source>
</evidence>
<keyword evidence="3" id="KW-1185">Reference proteome</keyword>
<evidence type="ECO:0000259" key="1">
    <source>
        <dbReference type="Pfam" id="PF19783"/>
    </source>
</evidence>
<accession>A0ABV0BR02</accession>
<protein>
    <submittedName>
        <fullName evidence="2">DUF6268 family outer membrane beta-barrel protein</fullName>
    </submittedName>
</protein>
<name>A0ABV0BR02_9SPHI</name>
<feature type="domain" description="DUF6268" evidence="1">
    <location>
        <begin position="68"/>
        <end position="319"/>
    </location>
</feature>
<evidence type="ECO:0000313" key="2">
    <source>
        <dbReference type="EMBL" id="MEN5376633.1"/>
    </source>
</evidence>
<dbReference type="EMBL" id="JBDJNQ010000002">
    <property type="protein sequence ID" value="MEN5376633.1"/>
    <property type="molecule type" value="Genomic_DNA"/>
</dbReference>
<dbReference type="InterPro" id="IPR046235">
    <property type="entry name" value="DUF6268"/>
</dbReference>
<sequence>MLKKILLIFGIGIYTFVTKAQTKDSIPDKVRAIIADKFPAIRVLNLEYEIVGGFKYASKYLKNPLPKGEVQNMNQANASMNVNLMKRKNWTLGTLVGYRHLSVELLQPDLSTRQIYQEKQDYHYHHESLNFTYYSRLFGKMAIYSASLMTDGSEKGFERVRGMLMGNLVLKATREVQMTLGVVGLLDPSALVPVIPTFTYKRQYQQGWVVDVVLPKAVYLRKTILGNGRASFGSELDNNTFYIYDFAGLSSVQIFNQMNLNSGLLYEHNLGRSFIAMVKTGMRNSLRSRISEKNKSQNDFIYEASTDPSFYFNAGLSFNPFAKKRVN</sequence>
<dbReference type="RefSeq" id="WP_168127692.1">
    <property type="nucleotide sequence ID" value="NZ_JBDJNQ010000002.1"/>
</dbReference>
<comment type="caution">
    <text evidence="2">The sequence shown here is derived from an EMBL/GenBank/DDBJ whole genome shotgun (WGS) entry which is preliminary data.</text>
</comment>
<proteinExistence type="predicted"/>
<organism evidence="2 3">
    <name type="scientific">Sphingobacterium kitahiroshimense</name>
    <dbReference type="NCBI Taxonomy" id="470446"/>
    <lineage>
        <taxon>Bacteria</taxon>
        <taxon>Pseudomonadati</taxon>
        <taxon>Bacteroidota</taxon>
        <taxon>Sphingobacteriia</taxon>
        <taxon>Sphingobacteriales</taxon>
        <taxon>Sphingobacteriaceae</taxon>
        <taxon>Sphingobacterium</taxon>
    </lineage>
</organism>
<gene>
    <name evidence="2" type="ORF">ABE541_05100</name>
</gene>
<dbReference type="Pfam" id="PF19783">
    <property type="entry name" value="DUF6268"/>
    <property type="match status" value="1"/>
</dbReference>
<dbReference type="Proteomes" id="UP001409291">
    <property type="component" value="Unassembled WGS sequence"/>
</dbReference>
<reference evidence="2 3" key="1">
    <citation type="submission" date="2024-04" db="EMBL/GenBank/DDBJ databases">
        <title>WGS of bacteria from Torrens River.</title>
        <authorList>
            <person name="Wyrsch E.R."/>
            <person name="Drigo B."/>
        </authorList>
    </citation>
    <scope>NUCLEOTIDE SEQUENCE [LARGE SCALE GENOMIC DNA]</scope>
    <source>
        <strain evidence="2 3">TWI391</strain>
    </source>
</reference>